<dbReference type="AlphaFoldDB" id="A0A0C3P2I5"/>
<dbReference type="Proteomes" id="UP000054217">
    <property type="component" value="Unassembled WGS sequence"/>
</dbReference>
<feature type="non-terminal residue" evidence="1">
    <location>
        <position position="179"/>
    </location>
</feature>
<dbReference type="STRING" id="870435.A0A0C3P2I5"/>
<protein>
    <submittedName>
        <fullName evidence="1">Uncharacterized protein</fullName>
    </submittedName>
</protein>
<dbReference type="OrthoDB" id="2676358at2759"/>
<dbReference type="InParanoid" id="A0A0C3P2I5"/>
<sequence>MSVATDLSLQWLIGPISTPSLTWGAVCSGRCHQCQCHGIDLLTGKEPGFCCGVKGTHYSDVTPLPPLPPEIEALTCHPGISSLSQVLNLMFSFMSMETMHPFPDDFAVPGFLAIQGQVYHHICPGHENSAVCWLLYVYNRFMHNIPHAQWASRLPPGWIDSVRLALECVNPFISALRML</sequence>
<dbReference type="EMBL" id="KN831960">
    <property type="protein sequence ID" value="KIO07250.1"/>
    <property type="molecule type" value="Genomic_DNA"/>
</dbReference>
<keyword evidence="2" id="KW-1185">Reference proteome</keyword>
<evidence type="ECO:0000313" key="2">
    <source>
        <dbReference type="Proteomes" id="UP000054217"/>
    </source>
</evidence>
<evidence type="ECO:0000313" key="1">
    <source>
        <dbReference type="EMBL" id="KIO07250.1"/>
    </source>
</evidence>
<reference evidence="2" key="2">
    <citation type="submission" date="2015-01" db="EMBL/GenBank/DDBJ databases">
        <title>Evolutionary Origins and Diversification of the Mycorrhizal Mutualists.</title>
        <authorList>
            <consortium name="DOE Joint Genome Institute"/>
            <consortium name="Mycorrhizal Genomics Consortium"/>
            <person name="Kohler A."/>
            <person name="Kuo A."/>
            <person name="Nagy L.G."/>
            <person name="Floudas D."/>
            <person name="Copeland A."/>
            <person name="Barry K.W."/>
            <person name="Cichocki N."/>
            <person name="Veneault-Fourrey C."/>
            <person name="LaButti K."/>
            <person name="Lindquist E.A."/>
            <person name="Lipzen A."/>
            <person name="Lundell T."/>
            <person name="Morin E."/>
            <person name="Murat C."/>
            <person name="Riley R."/>
            <person name="Ohm R."/>
            <person name="Sun H."/>
            <person name="Tunlid A."/>
            <person name="Henrissat B."/>
            <person name="Grigoriev I.V."/>
            <person name="Hibbett D.S."/>
            <person name="Martin F."/>
        </authorList>
    </citation>
    <scope>NUCLEOTIDE SEQUENCE [LARGE SCALE GENOMIC DNA]</scope>
    <source>
        <strain evidence="2">Marx 270</strain>
    </source>
</reference>
<dbReference type="HOGENOM" id="CLU_111238_0_0_1"/>
<reference evidence="1 2" key="1">
    <citation type="submission" date="2014-04" db="EMBL/GenBank/DDBJ databases">
        <authorList>
            <consortium name="DOE Joint Genome Institute"/>
            <person name="Kuo A."/>
            <person name="Kohler A."/>
            <person name="Costa M.D."/>
            <person name="Nagy L.G."/>
            <person name="Floudas D."/>
            <person name="Copeland A."/>
            <person name="Barry K.W."/>
            <person name="Cichocki N."/>
            <person name="Veneault-Fourrey C."/>
            <person name="LaButti K."/>
            <person name="Lindquist E.A."/>
            <person name="Lipzen A."/>
            <person name="Lundell T."/>
            <person name="Morin E."/>
            <person name="Murat C."/>
            <person name="Sun H."/>
            <person name="Tunlid A."/>
            <person name="Henrissat B."/>
            <person name="Grigoriev I.V."/>
            <person name="Hibbett D.S."/>
            <person name="Martin F."/>
            <person name="Nordberg H.P."/>
            <person name="Cantor M.N."/>
            <person name="Hua S.X."/>
        </authorList>
    </citation>
    <scope>NUCLEOTIDE SEQUENCE [LARGE SCALE GENOMIC DNA]</scope>
    <source>
        <strain evidence="1 2">Marx 270</strain>
    </source>
</reference>
<organism evidence="1 2">
    <name type="scientific">Pisolithus tinctorius Marx 270</name>
    <dbReference type="NCBI Taxonomy" id="870435"/>
    <lineage>
        <taxon>Eukaryota</taxon>
        <taxon>Fungi</taxon>
        <taxon>Dikarya</taxon>
        <taxon>Basidiomycota</taxon>
        <taxon>Agaricomycotina</taxon>
        <taxon>Agaricomycetes</taxon>
        <taxon>Agaricomycetidae</taxon>
        <taxon>Boletales</taxon>
        <taxon>Sclerodermatineae</taxon>
        <taxon>Pisolithaceae</taxon>
        <taxon>Pisolithus</taxon>
    </lineage>
</organism>
<name>A0A0C3P2I5_PISTI</name>
<gene>
    <name evidence="1" type="ORF">M404DRAFT_136323</name>
</gene>
<proteinExistence type="predicted"/>
<accession>A0A0C3P2I5</accession>